<dbReference type="AlphaFoldDB" id="A0A9W7EI86"/>
<feature type="transmembrane region" description="Helical" evidence="1">
    <location>
        <begin position="633"/>
        <end position="661"/>
    </location>
</feature>
<dbReference type="Gene3D" id="2.10.50.10">
    <property type="entry name" value="Tumor Necrosis Factor Receptor, subunit A, domain 2"/>
    <property type="match status" value="3"/>
</dbReference>
<keyword evidence="1" id="KW-0472">Membrane</keyword>
<dbReference type="Pfam" id="PF06011">
    <property type="entry name" value="TRP"/>
    <property type="match status" value="1"/>
</dbReference>
<evidence type="ECO:0000259" key="2">
    <source>
        <dbReference type="Pfam" id="PF06011"/>
    </source>
</evidence>
<gene>
    <name evidence="3" type="ORF">TrST_g13868</name>
</gene>
<feature type="transmembrane region" description="Helical" evidence="1">
    <location>
        <begin position="673"/>
        <end position="693"/>
    </location>
</feature>
<feature type="transmembrane region" description="Helical" evidence="1">
    <location>
        <begin position="564"/>
        <end position="585"/>
    </location>
</feature>
<feature type="transmembrane region" description="Helical" evidence="1">
    <location>
        <begin position="512"/>
        <end position="529"/>
    </location>
</feature>
<name>A0A9W7EI86_9STRA</name>
<feature type="transmembrane region" description="Helical" evidence="1">
    <location>
        <begin position="470"/>
        <end position="491"/>
    </location>
</feature>
<sequence length="754" mass="83483">MTGASNVTGCEPCKTDVGEYSPAGSGYCLSCTSGTYYDEEQNACFDCPVGRFTATGGIGLSGCEFCPEGFYSSTTGSPTCFACQPGKYVNALNSTCVECEPGHFSGVASSSCSACEQGKFADGVGNAECTKCPDFQTSEKGSSACVCKKTFKTINRDSSELECTCDPGMMLDNGVCVPCATGFFKSSTSLEGCKNCDKHAIKGAIQSYKGPIESSEPANSPLSCICSKGEFRSLKSNETLIGSCQSCPEGTKCDHAGVTMRDLPINRGYWRSNFTSSNIVKCYIKQACPQSPSTKTINSTNPIDEQCADGHTGPICNLCLQGYAKDFLGNCITCEDDRFHIPTETAAILVTLGVVFIASVYFYKRKKKESRDRLQEFRERKSESSTTSRVTNSLVAAQVNRDHWFYRVRTKGKIMLSFSQILTSFEGVLEVRFPSIFENFMRMISSVANLNAIQLARIDCLVRTNFYTKLLVQTIVPLGVSALILLCYLLAKFSKRFSRESLSRLADTSWSAFLTLTYIVFASVSTTVFDTFNCGQFGDDPHLWLARDHSIDCRSPQHVKYKTYASVMVFIYPLGIPALYATVLFRSRKKLRRVDRDFDPTIQKTSFLWQNYELDKWWFEVFECARRLGMSGILVFVAQGTASQIVVGLLISAFTSGLYIHWRPFERESDDDLAIVTQVSLFFTLLAALLTKVEIDKTDDYNELIFGYMLIVVNCSSVALLILSQLSKPIHFWFGAVVGKQHRHEGSLRGMNKE</sequence>
<dbReference type="SUPFAM" id="SSF57184">
    <property type="entry name" value="Growth factor receptor domain"/>
    <property type="match status" value="2"/>
</dbReference>
<dbReference type="InterPro" id="IPR010308">
    <property type="entry name" value="TRP_C"/>
</dbReference>
<dbReference type="OrthoDB" id="5950997at2759"/>
<reference evidence="4" key="1">
    <citation type="journal article" date="2023" name="Commun. Biol.">
        <title>Genome analysis of Parmales, the sister group of diatoms, reveals the evolutionary specialization of diatoms from phago-mixotrophs to photoautotrophs.</title>
        <authorList>
            <person name="Ban H."/>
            <person name="Sato S."/>
            <person name="Yoshikawa S."/>
            <person name="Yamada K."/>
            <person name="Nakamura Y."/>
            <person name="Ichinomiya M."/>
            <person name="Sato N."/>
            <person name="Blanc-Mathieu R."/>
            <person name="Endo H."/>
            <person name="Kuwata A."/>
            <person name="Ogata H."/>
        </authorList>
    </citation>
    <scope>NUCLEOTIDE SEQUENCE [LARGE SCALE GENOMIC DNA]</scope>
    <source>
        <strain evidence="4">NIES 3701</strain>
    </source>
</reference>
<dbReference type="InterPro" id="IPR009030">
    <property type="entry name" value="Growth_fac_rcpt_cys_sf"/>
</dbReference>
<keyword evidence="1" id="KW-0812">Transmembrane</keyword>
<dbReference type="Proteomes" id="UP001165085">
    <property type="component" value="Unassembled WGS sequence"/>
</dbReference>
<evidence type="ECO:0000313" key="3">
    <source>
        <dbReference type="EMBL" id="GMH77788.1"/>
    </source>
</evidence>
<keyword evidence="4" id="KW-1185">Reference proteome</keyword>
<organism evidence="3 4">
    <name type="scientific">Triparma strigata</name>
    <dbReference type="NCBI Taxonomy" id="1606541"/>
    <lineage>
        <taxon>Eukaryota</taxon>
        <taxon>Sar</taxon>
        <taxon>Stramenopiles</taxon>
        <taxon>Ochrophyta</taxon>
        <taxon>Bolidophyceae</taxon>
        <taxon>Parmales</taxon>
        <taxon>Triparmaceae</taxon>
        <taxon>Triparma</taxon>
    </lineage>
</organism>
<evidence type="ECO:0000313" key="4">
    <source>
        <dbReference type="Proteomes" id="UP001165085"/>
    </source>
</evidence>
<proteinExistence type="predicted"/>
<evidence type="ECO:0000256" key="1">
    <source>
        <dbReference type="SAM" id="Phobius"/>
    </source>
</evidence>
<accession>A0A9W7EI86</accession>
<keyword evidence="1" id="KW-1133">Transmembrane helix</keyword>
<feature type="transmembrane region" description="Helical" evidence="1">
    <location>
        <begin position="346"/>
        <end position="363"/>
    </location>
</feature>
<comment type="caution">
    <text evidence="3">The sequence shown here is derived from an EMBL/GenBank/DDBJ whole genome shotgun (WGS) entry which is preliminary data.</text>
</comment>
<feature type="transmembrane region" description="Helical" evidence="1">
    <location>
        <begin position="705"/>
        <end position="723"/>
    </location>
</feature>
<dbReference type="EMBL" id="BRXY01000213">
    <property type="protein sequence ID" value="GMH77788.1"/>
    <property type="molecule type" value="Genomic_DNA"/>
</dbReference>
<dbReference type="SMART" id="SM01411">
    <property type="entry name" value="Ephrin_rec_like"/>
    <property type="match status" value="5"/>
</dbReference>
<dbReference type="PANTHER" id="PTHR11319">
    <property type="entry name" value="G PROTEIN-COUPLED RECEPTOR-RELATED"/>
    <property type="match status" value="1"/>
</dbReference>
<protein>
    <recommendedName>
        <fullName evidence="2">TRP C-terminal domain-containing protein</fullName>
    </recommendedName>
</protein>
<dbReference type="PANTHER" id="PTHR11319:SF35">
    <property type="entry name" value="OUTER MEMBRANE PROTEIN PMPC-RELATED"/>
    <property type="match status" value="1"/>
</dbReference>
<feature type="domain" description="TRP C-terminal" evidence="2">
    <location>
        <begin position="464"/>
        <end position="723"/>
    </location>
</feature>